<reference evidence="1 2" key="1">
    <citation type="journal article" date="2020" name="J Geophys Res Biogeosci">
        <title>Magnetotaxis as an Adaptation to Enable Bacterial Shuttling of Microbial Sulfur and Sulfur Cycling Across Aquatic Oxic#Anoxic Interfaces.</title>
        <authorList>
            <person name="Li J."/>
            <person name="Liu P."/>
            <person name="Wang J."/>
            <person name="Roberts A.P."/>
            <person name="Pan Y."/>
        </authorList>
    </citation>
    <scope>NUCLEOTIDE SEQUENCE [LARGE SCALE GENOMIC DNA]</scope>
    <source>
        <strain evidence="1 2">MYR-1_YQ</strain>
    </source>
</reference>
<keyword evidence="2" id="KW-1185">Reference proteome</keyword>
<dbReference type="EMBL" id="JABXWD010000024">
    <property type="protein sequence ID" value="MBV6340449.1"/>
    <property type="molecule type" value="Genomic_DNA"/>
</dbReference>
<gene>
    <name evidence="1" type="ORF">HWQ67_02510</name>
</gene>
<dbReference type="Proteomes" id="UP001196980">
    <property type="component" value="Unassembled WGS sequence"/>
</dbReference>
<evidence type="ECO:0000313" key="2">
    <source>
        <dbReference type="Proteomes" id="UP001196980"/>
    </source>
</evidence>
<name>A0ABS6RWP8_9BACT</name>
<dbReference type="RefSeq" id="WP_218251070.1">
    <property type="nucleotide sequence ID" value="NZ_JABXWD010000024.1"/>
</dbReference>
<evidence type="ECO:0000313" key="1">
    <source>
        <dbReference type="EMBL" id="MBV6340449.1"/>
    </source>
</evidence>
<protein>
    <submittedName>
        <fullName evidence="1">Uncharacterized protein</fullName>
    </submittedName>
</protein>
<proteinExistence type="predicted"/>
<organism evidence="1 2">
    <name type="scientific">Candidatus Magnetobacterium casense</name>
    <dbReference type="NCBI Taxonomy" id="1455061"/>
    <lineage>
        <taxon>Bacteria</taxon>
        <taxon>Pseudomonadati</taxon>
        <taxon>Nitrospirota</taxon>
        <taxon>Thermodesulfovibrionia</taxon>
        <taxon>Thermodesulfovibrionales</taxon>
        <taxon>Candidatus Magnetobacteriaceae</taxon>
        <taxon>Candidatus Magnetobacterium</taxon>
    </lineage>
</organism>
<comment type="caution">
    <text evidence="1">The sequence shown here is derived from an EMBL/GenBank/DDBJ whole genome shotgun (WGS) entry which is preliminary data.</text>
</comment>
<accession>A0ABS6RWP8</accession>
<sequence>MATAQELINQAYNRIGVTTIPTTSSDKGLVMLNNMISLWSIDGLLVPFRTIEYFSLVVGQSSYTIGSSGNFNTTRPLSISQVFIRDSNSVDYTIDPMSQAEYAALSHKTSDGRPEKYYYDPQYTLGKIYFDIEPSAVETLYIISEKALTELATLATSVSMPDFYKEVIVNNLAVRLAIDADHPINADLRHLAEQGILTIENYVARDKLKTPSPIDSALLYHGGGNYDITSGN</sequence>